<proteinExistence type="predicted"/>
<accession>A0ABU2BA09</accession>
<keyword evidence="3" id="KW-1185">Reference proteome</keyword>
<keyword evidence="1" id="KW-0812">Transmembrane</keyword>
<comment type="caution">
    <text evidence="2">The sequence shown here is derived from an EMBL/GenBank/DDBJ whole genome shotgun (WGS) entry which is preliminary data.</text>
</comment>
<organism evidence="2 3">
    <name type="scientific">Corynebacterium felinum</name>
    <dbReference type="NCBI Taxonomy" id="131318"/>
    <lineage>
        <taxon>Bacteria</taxon>
        <taxon>Bacillati</taxon>
        <taxon>Actinomycetota</taxon>
        <taxon>Actinomycetes</taxon>
        <taxon>Mycobacteriales</taxon>
        <taxon>Corynebacteriaceae</taxon>
        <taxon>Corynebacterium</taxon>
    </lineage>
</organism>
<evidence type="ECO:0000313" key="3">
    <source>
        <dbReference type="Proteomes" id="UP001183619"/>
    </source>
</evidence>
<dbReference type="EMBL" id="JAVDYF010000001">
    <property type="protein sequence ID" value="MDR7355472.1"/>
    <property type="molecule type" value="Genomic_DNA"/>
</dbReference>
<feature type="transmembrane region" description="Helical" evidence="1">
    <location>
        <begin position="62"/>
        <end position="83"/>
    </location>
</feature>
<feature type="transmembrane region" description="Helical" evidence="1">
    <location>
        <begin position="7"/>
        <end position="30"/>
    </location>
</feature>
<name>A0ABU2BA09_9CORY</name>
<sequence length="296" mass="32508">MTCTADLLTALGMARIICGIVALFLLAVVAERLMPLRSVYRDRWEWELRPAQRFPRINRDGWLQVLIFAICGFGIGGVFRLLVGIIRPRRLPVVLGCGITQSMTRVTPMIFDSEINSHMYAAAWLRNTRIKAHPHVYTSVPLVMVTRIFRRGYIPILFVVVALIAFAVVPFMGSGGRTLITLSWSILASAVWRTTRLDIPGALPWRIALLAGVAMLGAAVQFLPGVPHHPVCSVLCSIGAIVYCALVRGKPRTTSDFSSMEVGIGVPLQVGLVRYWLSGGIAVIPALACEYWAALL</sequence>
<evidence type="ECO:0008006" key="4">
    <source>
        <dbReference type="Google" id="ProtNLM"/>
    </source>
</evidence>
<reference evidence="2 3" key="1">
    <citation type="submission" date="2023-07" db="EMBL/GenBank/DDBJ databases">
        <title>Sequencing the genomes of 1000 actinobacteria strains.</title>
        <authorList>
            <person name="Klenk H.-P."/>
        </authorList>
    </citation>
    <scope>NUCLEOTIDE SEQUENCE [LARGE SCALE GENOMIC DNA]</scope>
    <source>
        <strain evidence="2 3">DSM 44508</strain>
    </source>
</reference>
<keyword evidence="1" id="KW-1133">Transmembrane helix</keyword>
<gene>
    <name evidence="2" type="ORF">J2S37_002010</name>
</gene>
<evidence type="ECO:0000256" key="1">
    <source>
        <dbReference type="SAM" id="Phobius"/>
    </source>
</evidence>
<feature type="transmembrane region" description="Helical" evidence="1">
    <location>
        <begin position="152"/>
        <end position="172"/>
    </location>
</feature>
<evidence type="ECO:0000313" key="2">
    <source>
        <dbReference type="EMBL" id="MDR7355472.1"/>
    </source>
</evidence>
<protein>
    <recommendedName>
        <fullName evidence="4">Prepilin type IV endopeptidase peptidase domain-containing protein</fullName>
    </recommendedName>
</protein>
<keyword evidence="1" id="KW-0472">Membrane</keyword>
<dbReference type="Proteomes" id="UP001183619">
    <property type="component" value="Unassembled WGS sequence"/>
</dbReference>
<feature type="transmembrane region" description="Helical" evidence="1">
    <location>
        <begin position="228"/>
        <end position="247"/>
    </location>
</feature>